<organism evidence="2 3">
    <name type="scientific">Globodera rostochiensis</name>
    <name type="common">Golden nematode worm</name>
    <name type="synonym">Heterodera rostochiensis</name>
    <dbReference type="NCBI Taxonomy" id="31243"/>
    <lineage>
        <taxon>Eukaryota</taxon>
        <taxon>Metazoa</taxon>
        <taxon>Ecdysozoa</taxon>
        <taxon>Nematoda</taxon>
        <taxon>Chromadorea</taxon>
        <taxon>Rhabditida</taxon>
        <taxon>Tylenchina</taxon>
        <taxon>Tylenchomorpha</taxon>
        <taxon>Tylenchoidea</taxon>
        <taxon>Heteroderidae</taxon>
        <taxon>Heteroderinae</taxon>
        <taxon>Globodera</taxon>
    </lineage>
</organism>
<evidence type="ECO:0000313" key="2">
    <source>
        <dbReference type="Proteomes" id="UP000887572"/>
    </source>
</evidence>
<dbReference type="AlphaFoldDB" id="A0A914HN49"/>
<feature type="compositionally biased region" description="Polar residues" evidence="1">
    <location>
        <begin position="1"/>
        <end position="11"/>
    </location>
</feature>
<accession>A0A914HN49</accession>
<feature type="region of interest" description="Disordered" evidence="1">
    <location>
        <begin position="158"/>
        <end position="313"/>
    </location>
</feature>
<feature type="compositionally biased region" description="Basic and acidic residues" evidence="1">
    <location>
        <begin position="237"/>
        <end position="248"/>
    </location>
</feature>
<evidence type="ECO:0000256" key="1">
    <source>
        <dbReference type="SAM" id="MobiDB-lite"/>
    </source>
</evidence>
<keyword evidence="2" id="KW-1185">Reference proteome</keyword>
<name>A0A914HN49_GLORO</name>
<reference evidence="3" key="1">
    <citation type="submission" date="2022-11" db="UniProtKB">
        <authorList>
            <consortium name="WormBaseParasite"/>
        </authorList>
    </citation>
    <scope>IDENTIFICATION</scope>
</reference>
<proteinExistence type="predicted"/>
<dbReference type="WBParaSite" id="Gr19_v10_g231.t1">
    <property type="protein sequence ID" value="Gr19_v10_g231.t1"/>
    <property type="gene ID" value="Gr19_v10_g231"/>
</dbReference>
<feature type="compositionally biased region" description="Low complexity" evidence="1">
    <location>
        <begin position="174"/>
        <end position="184"/>
    </location>
</feature>
<evidence type="ECO:0000313" key="3">
    <source>
        <dbReference type="WBParaSite" id="Gr19_v10_g231.t1"/>
    </source>
</evidence>
<dbReference type="Proteomes" id="UP000887572">
    <property type="component" value="Unplaced"/>
</dbReference>
<feature type="region of interest" description="Disordered" evidence="1">
    <location>
        <begin position="1"/>
        <end position="46"/>
    </location>
</feature>
<feature type="region of interest" description="Disordered" evidence="1">
    <location>
        <begin position="104"/>
        <end position="130"/>
    </location>
</feature>
<protein>
    <submittedName>
        <fullName evidence="3">Uncharacterized protein</fullName>
    </submittedName>
</protein>
<feature type="compositionally biased region" description="Acidic residues" evidence="1">
    <location>
        <begin position="220"/>
        <end position="236"/>
    </location>
</feature>
<sequence length="313" mass="34004">MLATPRRQSPQGVGGDARPPSSLAGAMGNVSSRCEKRRSRVSSPEGTEKKLLKFLSRHNTLFACNNTDHLEMEAIFLSFLARPLGFVHLCHLFLYAHRSLTSESQQHQQQQTASPFPPQPSCPSEDWIPSRNLAWQSPSEFKAYHPFSLNNSELKMSNNGAAQNAQPEQKEEAPAAQIEQPQAEKTASPTKLKPMIAAEVDAGTGEESRDSVQSAGQESAEADEDEEAGDEEETDEEHPPQQAEEKSNGHVAKNGHQQPQEADTAVETAELANGEAKARKRTSGGADDAEDASSQKKQRVEGVQAAEPEVTAE</sequence>